<dbReference type="AlphaFoldDB" id="A0A2B7Z1R9"/>
<name>A0A2B7Z1R9_POLH7</name>
<evidence type="ECO:0000256" key="1">
    <source>
        <dbReference type="SAM" id="MobiDB-lite"/>
    </source>
</evidence>
<dbReference type="EMBL" id="PDNA01000013">
    <property type="protein sequence ID" value="PGH26777.1"/>
    <property type="molecule type" value="Genomic_DNA"/>
</dbReference>
<organism evidence="2 3">
    <name type="scientific">Polytolypa hystricis (strain UAMH7299)</name>
    <dbReference type="NCBI Taxonomy" id="1447883"/>
    <lineage>
        <taxon>Eukaryota</taxon>
        <taxon>Fungi</taxon>
        <taxon>Dikarya</taxon>
        <taxon>Ascomycota</taxon>
        <taxon>Pezizomycotina</taxon>
        <taxon>Eurotiomycetes</taxon>
        <taxon>Eurotiomycetidae</taxon>
        <taxon>Onygenales</taxon>
        <taxon>Onygenales incertae sedis</taxon>
        <taxon>Polytolypa</taxon>
    </lineage>
</organism>
<evidence type="ECO:0000313" key="2">
    <source>
        <dbReference type="EMBL" id="PGH26777.1"/>
    </source>
</evidence>
<dbReference type="Proteomes" id="UP000224634">
    <property type="component" value="Unassembled WGS sequence"/>
</dbReference>
<evidence type="ECO:0000313" key="3">
    <source>
        <dbReference type="Proteomes" id="UP000224634"/>
    </source>
</evidence>
<feature type="region of interest" description="Disordered" evidence="1">
    <location>
        <begin position="45"/>
        <end position="116"/>
    </location>
</feature>
<accession>A0A2B7Z1R9</accession>
<feature type="compositionally biased region" description="Basic residues" evidence="1">
    <location>
        <begin position="75"/>
        <end position="103"/>
    </location>
</feature>
<proteinExistence type="predicted"/>
<comment type="caution">
    <text evidence="2">The sequence shown here is derived from an EMBL/GenBank/DDBJ whole genome shotgun (WGS) entry which is preliminary data.</text>
</comment>
<sequence length="592" mass="67448">MGRRKQTRRENPRHVDRWWAWVTEEQATVKAPRMATIDERNILKTRRRAQPMTRYGFPESQGVQKPTERAEVKHQLSHARKPSSTGFKKHTSGLKRSTRRKAKVTPPSDSAPTGDVSVQLSKNTFANFGTSASPDEGCYGIAAGHVVACSTMEKHLLSENELVDCRDTEIKTSHEINTYKEQLAASQLREAQQLRENRLLKRQNDLYATYECRKMAKLTETVKRQEAKHYRELLADYSLKKQQQNPNAAALQKQLDERCGEIEVLRAKLNRALELNSIFANIENDLNELIHPSTTFAAQMRNIILNLNSTADLLACCLIDEQEYLRTSDTRVTDPKLENLIRGTIGNIELQFKHPSLAFRSLLFRLIRDHVFYSDIWIALHFGGYMLRGYQEAMQRIASPDLLARFHKAALYSMIQEDQMFEFEASFVNAHIEELRLDIMSLLGPLMNTETVDEHKIDITRQFNVLLSKALHLRTTCFPPPGKRYEITHYRPSDTFDPETMEPFNALGEPVTVSVDAAPPRIKLCVHGSIVAHSVVEQSSGVEQFKDLSEAFISTCNGQRTARGVTSSDLLGEKAFVILEDETLMKEDGKML</sequence>
<reference evidence="2 3" key="1">
    <citation type="submission" date="2017-10" db="EMBL/GenBank/DDBJ databases">
        <title>Comparative genomics in systemic dimorphic fungi from Ajellomycetaceae.</title>
        <authorList>
            <person name="Munoz J.F."/>
            <person name="Mcewen J.G."/>
            <person name="Clay O.K."/>
            <person name="Cuomo C.A."/>
        </authorList>
    </citation>
    <scope>NUCLEOTIDE SEQUENCE [LARGE SCALE GENOMIC DNA]</scope>
    <source>
        <strain evidence="2 3">UAMH7299</strain>
    </source>
</reference>
<keyword evidence="3" id="KW-1185">Reference proteome</keyword>
<dbReference type="OrthoDB" id="4491582at2759"/>
<protein>
    <submittedName>
        <fullName evidence="2">Uncharacterized protein</fullName>
    </submittedName>
</protein>
<gene>
    <name evidence="2" type="ORF">AJ80_01542</name>
</gene>
<feature type="compositionally biased region" description="Polar residues" evidence="1">
    <location>
        <begin position="107"/>
        <end position="116"/>
    </location>
</feature>